<evidence type="ECO:0000313" key="3">
    <source>
        <dbReference type="EMBL" id="RNL59230.1"/>
    </source>
</evidence>
<dbReference type="Pfam" id="PF00425">
    <property type="entry name" value="Chorismate_bind"/>
    <property type="match status" value="1"/>
</dbReference>
<name>A0A3N0C7T7_9MICC</name>
<reference evidence="3 4" key="1">
    <citation type="submission" date="2018-10" db="EMBL/GenBank/DDBJ databases">
        <title>Genome sequencing of Arthrobacter oryzae TNB02.</title>
        <authorList>
            <person name="Cho Y.-J."/>
            <person name="Cho A."/>
            <person name="Kim O.-S."/>
        </authorList>
    </citation>
    <scope>NUCLEOTIDE SEQUENCE [LARGE SCALE GENOMIC DNA]</scope>
    <source>
        <strain evidence="3 4">TNB02</strain>
    </source>
</reference>
<dbReference type="PANTHER" id="PTHR11236">
    <property type="entry name" value="AMINOBENZOATE/ANTHRANILATE SYNTHASE"/>
    <property type="match status" value="1"/>
</dbReference>
<dbReference type="AlphaFoldDB" id="A0A3N0C7T7"/>
<evidence type="ECO:0000256" key="1">
    <source>
        <dbReference type="SAM" id="MobiDB-lite"/>
    </source>
</evidence>
<proteinExistence type="predicted"/>
<feature type="compositionally biased region" description="Polar residues" evidence="1">
    <location>
        <begin position="1"/>
        <end position="11"/>
    </location>
</feature>
<organism evidence="3 4">
    <name type="scientific">Arthrobacter oryzae</name>
    <dbReference type="NCBI Taxonomy" id="409290"/>
    <lineage>
        <taxon>Bacteria</taxon>
        <taxon>Bacillati</taxon>
        <taxon>Actinomycetota</taxon>
        <taxon>Actinomycetes</taxon>
        <taxon>Micrococcales</taxon>
        <taxon>Micrococcaceae</taxon>
        <taxon>Arthrobacter</taxon>
    </lineage>
</organism>
<dbReference type="GO" id="GO:0008153">
    <property type="term" value="P:4-aminobenzoate biosynthetic process"/>
    <property type="evidence" value="ECO:0007669"/>
    <property type="project" value="TreeGrafter"/>
</dbReference>
<feature type="region of interest" description="Disordered" evidence="1">
    <location>
        <begin position="1"/>
        <end position="24"/>
    </location>
</feature>
<dbReference type="GO" id="GO:0046820">
    <property type="term" value="F:4-amino-4-deoxychorismate synthase activity"/>
    <property type="evidence" value="ECO:0007669"/>
    <property type="project" value="TreeGrafter"/>
</dbReference>
<evidence type="ECO:0000259" key="2">
    <source>
        <dbReference type="Pfam" id="PF00425"/>
    </source>
</evidence>
<dbReference type="Proteomes" id="UP000273807">
    <property type="component" value="Unassembled WGS sequence"/>
</dbReference>
<protein>
    <recommendedName>
        <fullName evidence="2">Chorismate-utilising enzyme C-terminal domain-containing protein</fullName>
    </recommendedName>
</protein>
<dbReference type="InterPro" id="IPR005801">
    <property type="entry name" value="ADC_synthase"/>
</dbReference>
<sequence length="203" mass="22166">MAGQELGQQPGNGPAVPPGWGLGRQGYPGYERKRECGGNAVESPLPDASLIRCSRAVVLDHQARCVYLLEPGAEGQQWRRNGARRIGRLPSVHRLLRSRLPAVQFSAVASGQSYLQKVAASQNETAPGNPNGVCLRTRIFSNLHESVDPWEFYRRLRRASPAPCASFARLGAVTIASSSPERFLNITAGIHPLVQHRKDPDKV</sequence>
<dbReference type="GO" id="GO:0000162">
    <property type="term" value="P:L-tryptophan biosynthetic process"/>
    <property type="evidence" value="ECO:0007669"/>
    <property type="project" value="TreeGrafter"/>
</dbReference>
<comment type="caution">
    <text evidence="3">The sequence shown here is derived from an EMBL/GenBank/DDBJ whole genome shotgun (WGS) entry which is preliminary data.</text>
</comment>
<dbReference type="EMBL" id="RBED01000045">
    <property type="protein sequence ID" value="RNL59230.1"/>
    <property type="molecule type" value="Genomic_DNA"/>
</dbReference>
<dbReference type="InterPro" id="IPR015890">
    <property type="entry name" value="Chorismate_C"/>
</dbReference>
<dbReference type="Gene3D" id="3.60.120.10">
    <property type="entry name" value="Anthranilate synthase"/>
    <property type="match status" value="1"/>
</dbReference>
<gene>
    <name evidence="3" type="ORF">D7003_02945</name>
</gene>
<dbReference type="PANTHER" id="PTHR11236:SF18">
    <property type="entry name" value="AMINODEOXYCHORISMATE SYNTHASE"/>
    <property type="match status" value="1"/>
</dbReference>
<evidence type="ECO:0000313" key="4">
    <source>
        <dbReference type="Proteomes" id="UP000273807"/>
    </source>
</evidence>
<dbReference type="SUPFAM" id="SSF56322">
    <property type="entry name" value="ADC synthase"/>
    <property type="match status" value="1"/>
</dbReference>
<accession>A0A3N0C7T7</accession>
<dbReference type="InterPro" id="IPR019999">
    <property type="entry name" value="Anth_synth_I-like"/>
</dbReference>
<dbReference type="GO" id="GO:0005737">
    <property type="term" value="C:cytoplasm"/>
    <property type="evidence" value="ECO:0007669"/>
    <property type="project" value="TreeGrafter"/>
</dbReference>
<dbReference type="OrthoDB" id="3518032at2"/>
<feature type="domain" description="Chorismate-utilising enzyme C-terminal" evidence="2">
    <location>
        <begin position="112"/>
        <end position="189"/>
    </location>
</feature>
<keyword evidence="4" id="KW-1185">Reference proteome</keyword>